<dbReference type="Proteomes" id="UP000078387">
    <property type="component" value="Unassembled WGS sequence"/>
</dbReference>
<dbReference type="CDD" id="cd00159">
    <property type="entry name" value="RhoGAP"/>
    <property type="match status" value="1"/>
</dbReference>
<dbReference type="InterPro" id="IPR008936">
    <property type="entry name" value="Rho_GTPase_activation_prot"/>
</dbReference>
<reference evidence="3 4" key="1">
    <citation type="submission" date="2016-05" db="EMBL/GenBank/DDBJ databases">
        <title>First whole genome sequencing of Entamoeba histolytica HM1:IMSS-clone-6.</title>
        <authorList>
            <person name="Mukherjee Avik.K."/>
            <person name="Izumyama S."/>
            <person name="Nakada-Tsukui K."/>
            <person name="Nozaki T."/>
        </authorList>
    </citation>
    <scope>NUCLEOTIDE SEQUENCE [LARGE SCALE GENOMIC DNA]</scope>
    <source>
        <strain evidence="3 4">HM1:IMSS clone 6</strain>
    </source>
</reference>
<dbReference type="SUPFAM" id="SSF48350">
    <property type="entry name" value="GTPase activation domain, GAP"/>
    <property type="match status" value="1"/>
</dbReference>
<dbReference type="SMART" id="SM00324">
    <property type="entry name" value="RhoGAP"/>
    <property type="match status" value="1"/>
</dbReference>
<sequence>MKGTISNKVLSYLKKKGKKEEKPFGIELDKIPDDYLKDGFPFFFIGMSEYILNHQCIGVIRTPGDYDLVSKIKHKLSKKESFTKFTDGRDITHELTSVLLSFVKNLPSGLITKNEMLIFSNILKQMNKGDIQRTVVAFKLELRRIDPIKRKYLIFFMNFFYQISLQQDTNKMGCENIATCVFPSFFEETKDDLVCSNTSDKENIIREMIRLYPLIFNDFEGFIPIINSN</sequence>
<dbReference type="GO" id="GO:0005737">
    <property type="term" value="C:cytoplasm"/>
    <property type="evidence" value="ECO:0007669"/>
    <property type="project" value="TreeGrafter"/>
</dbReference>
<dbReference type="VEuPathDB" id="AmoebaDB:EHI5A_080620"/>
<dbReference type="PANTHER" id="PTHR14963">
    <property type="entry name" value="RHO GTPASE ACTIVATING PROTEIN 18,19-RELATED"/>
    <property type="match status" value="1"/>
</dbReference>
<dbReference type="VEuPathDB" id="AmoebaDB:EHI8A_131520"/>
<dbReference type="PANTHER" id="PTHR14963:SF7">
    <property type="entry name" value="RHO GTPASE-ACTIVATING PROTEIN 19"/>
    <property type="match status" value="1"/>
</dbReference>
<proteinExistence type="predicted"/>
<dbReference type="GO" id="GO:0051056">
    <property type="term" value="P:regulation of small GTPase mediated signal transduction"/>
    <property type="evidence" value="ECO:0007669"/>
    <property type="project" value="TreeGrafter"/>
</dbReference>
<gene>
    <name evidence="3" type="ORF">CL6EHI_c00067</name>
</gene>
<evidence type="ECO:0000313" key="4">
    <source>
        <dbReference type="Proteomes" id="UP000078387"/>
    </source>
</evidence>
<dbReference type="AlphaFoldDB" id="A0A175JJ47"/>
<dbReference type="Gene3D" id="1.10.555.10">
    <property type="entry name" value="Rho GTPase activation protein"/>
    <property type="match status" value="1"/>
</dbReference>
<dbReference type="EMBL" id="BDEQ01000001">
    <property type="protein sequence ID" value="GAT93647.1"/>
    <property type="molecule type" value="Genomic_DNA"/>
</dbReference>
<dbReference type="PROSITE" id="PS50238">
    <property type="entry name" value="RHOGAP"/>
    <property type="match status" value="1"/>
</dbReference>
<dbReference type="VEuPathDB" id="AmoebaDB:EHI7A_110150"/>
<dbReference type="InterPro" id="IPR000198">
    <property type="entry name" value="RhoGAP_dom"/>
</dbReference>
<protein>
    <submittedName>
        <fullName evidence="3">Ck077 protein</fullName>
    </submittedName>
</protein>
<evidence type="ECO:0000256" key="1">
    <source>
        <dbReference type="ARBA" id="ARBA00022468"/>
    </source>
</evidence>
<comment type="caution">
    <text evidence="3">The sequence shown here is derived from an EMBL/GenBank/DDBJ whole genome shotgun (WGS) entry which is preliminary data.</text>
</comment>
<keyword evidence="1" id="KW-0343">GTPase activation</keyword>
<organism evidence="3 4">
    <name type="scientific">Entamoeba histolytica</name>
    <dbReference type="NCBI Taxonomy" id="5759"/>
    <lineage>
        <taxon>Eukaryota</taxon>
        <taxon>Amoebozoa</taxon>
        <taxon>Evosea</taxon>
        <taxon>Archamoebae</taxon>
        <taxon>Mastigamoebida</taxon>
        <taxon>Entamoebidae</taxon>
        <taxon>Entamoeba</taxon>
    </lineage>
</organism>
<dbReference type="GO" id="GO:0007165">
    <property type="term" value="P:signal transduction"/>
    <property type="evidence" value="ECO:0007669"/>
    <property type="project" value="InterPro"/>
</dbReference>
<evidence type="ECO:0000259" key="2">
    <source>
        <dbReference type="PROSITE" id="PS50238"/>
    </source>
</evidence>
<dbReference type="VEuPathDB" id="AmoebaDB:EHI_131960"/>
<name>A0A175JJ47_ENTHI</name>
<dbReference type="VEuPathDB" id="AmoebaDB:KM1_187160"/>
<dbReference type="GO" id="GO:0005096">
    <property type="term" value="F:GTPase activator activity"/>
    <property type="evidence" value="ECO:0007669"/>
    <property type="project" value="UniProtKB-KW"/>
</dbReference>
<feature type="domain" description="Rho-GAP" evidence="2">
    <location>
        <begin position="26"/>
        <end position="216"/>
    </location>
</feature>
<accession>A0A175JJ47</accession>
<evidence type="ECO:0000313" key="3">
    <source>
        <dbReference type="EMBL" id="GAT93647.1"/>
    </source>
</evidence>
<dbReference type="Pfam" id="PF00620">
    <property type="entry name" value="RhoGAP"/>
    <property type="match status" value="1"/>
</dbReference>